<proteinExistence type="predicted"/>
<protein>
    <submittedName>
        <fullName evidence="1">Uncharacterized protein</fullName>
    </submittedName>
</protein>
<reference evidence="1" key="2">
    <citation type="journal article" date="2014" name="ISME J.">
        <title>Microbial stratification in low pH oxic and suboxic macroscopic growths along an acid mine drainage.</title>
        <authorList>
            <person name="Mendez-Garcia C."/>
            <person name="Mesa V."/>
            <person name="Sprenger R.R."/>
            <person name="Richter M."/>
            <person name="Diez M.S."/>
            <person name="Solano J."/>
            <person name="Bargiela R."/>
            <person name="Golyshina O.V."/>
            <person name="Manteca A."/>
            <person name="Ramos J.L."/>
            <person name="Gallego J.R."/>
            <person name="Llorente I."/>
            <person name="Martins Dos Santos V.A."/>
            <person name="Jensen O.N."/>
            <person name="Pelaez A.I."/>
            <person name="Sanchez J."/>
            <person name="Ferrer M."/>
        </authorList>
    </citation>
    <scope>NUCLEOTIDE SEQUENCE</scope>
</reference>
<dbReference type="EMBL" id="AUZZ01005652">
    <property type="protein sequence ID" value="EQD48771.1"/>
    <property type="molecule type" value="Genomic_DNA"/>
</dbReference>
<comment type="caution">
    <text evidence="1">The sequence shown here is derived from an EMBL/GenBank/DDBJ whole genome shotgun (WGS) entry which is preliminary data.</text>
</comment>
<accession>T0ZKB1</accession>
<feature type="non-terminal residue" evidence="1">
    <location>
        <position position="1"/>
    </location>
</feature>
<reference evidence="1" key="1">
    <citation type="submission" date="2013-08" db="EMBL/GenBank/DDBJ databases">
        <authorList>
            <person name="Mendez C."/>
            <person name="Richter M."/>
            <person name="Ferrer M."/>
            <person name="Sanchez J."/>
        </authorList>
    </citation>
    <scope>NUCLEOTIDE SEQUENCE</scope>
</reference>
<dbReference type="AlphaFoldDB" id="T0ZKB1"/>
<gene>
    <name evidence="1" type="ORF">B2A_07855</name>
</gene>
<organism evidence="1">
    <name type="scientific">mine drainage metagenome</name>
    <dbReference type="NCBI Taxonomy" id="410659"/>
    <lineage>
        <taxon>unclassified sequences</taxon>
        <taxon>metagenomes</taxon>
        <taxon>ecological metagenomes</taxon>
    </lineage>
</organism>
<name>T0ZKB1_9ZZZZ</name>
<sequence length="72" mass="8083">PPLSLAHDIELNMGKTRVGILKPVGKLEKKIKIYTRSNIFSDTYNVNITTYVYDEEGVIAERIDSKGSIPCE</sequence>
<evidence type="ECO:0000313" key="1">
    <source>
        <dbReference type="EMBL" id="EQD48771.1"/>
    </source>
</evidence>